<keyword evidence="12 15" id="KW-0233">DNA recombination</keyword>
<keyword evidence="8 15" id="KW-0227">DNA damage</keyword>
<sequence length="342" mass="38587">MSRTESPFVRQTEDESYTWIHRAFLQAFQTHGILTLDEIKPILAHIVTASSMLLSPLRSQPLLTQPPTDPNRPWTAADITQPFLTSTLQTINAKLIPLDYEIRWAKDQTPKPTLHYALVNNASDPLTQQATRFSPTEIAYIRRLLDFMFDTNNTSIREVMAVSELQASNLARPSRRPRQSTAVAAEEEGGEDQTAPDAGLSLQDAEDVLYRLVTTSFFSKSSKGYYTLAPRSLIELRSYLKETYNDDDIQRIRDCHGCKEIVTVGIRCNNRECGVRWHDGCANAFYRGRGGRDRLCPKCKTECGGNVFVGERADTVRGGGRGRGSLMTQEEDDEEEDDEEEE</sequence>
<dbReference type="AlphaFoldDB" id="A0A6S6WEV6"/>
<evidence type="ECO:0000313" key="19">
    <source>
        <dbReference type="Proteomes" id="UP000472372"/>
    </source>
</evidence>
<gene>
    <name evidence="18" type="ORF">PTTW11_10510</name>
</gene>
<dbReference type="PANTHER" id="PTHR20973:SF0">
    <property type="entry name" value="NON-STRUCTURAL MAINTENANCE OF CHROMOSOMES ELEMENT 1 HOMOLOG"/>
    <property type="match status" value="1"/>
</dbReference>
<keyword evidence="10 15" id="KW-0833">Ubl conjugation pathway</keyword>
<dbReference type="GO" id="GO:0008270">
    <property type="term" value="F:zinc ion binding"/>
    <property type="evidence" value="ECO:0007669"/>
    <property type="project" value="UniProtKB-KW"/>
</dbReference>
<keyword evidence="11 15" id="KW-0862">Zinc</keyword>
<dbReference type="Gene3D" id="3.90.1150.220">
    <property type="match status" value="1"/>
</dbReference>
<evidence type="ECO:0000259" key="17">
    <source>
        <dbReference type="Pfam" id="PF08746"/>
    </source>
</evidence>
<keyword evidence="13 15" id="KW-0234">DNA repair</keyword>
<dbReference type="Pfam" id="PF08746">
    <property type="entry name" value="zf-RING-like"/>
    <property type="match status" value="1"/>
</dbReference>
<feature type="region of interest" description="Disordered" evidence="16">
    <location>
        <begin position="170"/>
        <end position="198"/>
    </location>
</feature>
<feature type="compositionally biased region" description="Acidic residues" evidence="16">
    <location>
        <begin position="329"/>
        <end position="342"/>
    </location>
</feature>
<keyword evidence="14 15" id="KW-0539">Nucleus</keyword>
<evidence type="ECO:0000256" key="16">
    <source>
        <dbReference type="SAM" id="MobiDB-lite"/>
    </source>
</evidence>
<dbReference type="PANTHER" id="PTHR20973">
    <property type="entry name" value="NON-SMC ELEMENT 1-RELATED"/>
    <property type="match status" value="1"/>
</dbReference>
<feature type="domain" description="Non-structural maintenance of chromosomes element 1 RING C4HC3-type" evidence="17">
    <location>
        <begin position="255"/>
        <end position="299"/>
    </location>
</feature>
<comment type="subunit">
    <text evidence="15">Component of the Smc5-Smc6 complex.</text>
</comment>
<evidence type="ECO:0000256" key="9">
    <source>
        <dbReference type="ARBA" id="ARBA00022771"/>
    </source>
</evidence>
<evidence type="ECO:0000256" key="8">
    <source>
        <dbReference type="ARBA" id="ARBA00022763"/>
    </source>
</evidence>
<evidence type="ECO:0000256" key="5">
    <source>
        <dbReference type="ARBA" id="ARBA00019422"/>
    </source>
</evidence>
<evidence type="ECO:0000256" key="3">
    <source>
        <dbReference type="ARBA" id="ARBA00010258"/>
    </source>
</evidence>
<protein>
    <recommendedName>
        <fullName evidence="5 15">Non-structural maintenance of chromosomes element 1 homolog</fullName>
        <ecNumber evidence="4 15">2.3.2.27</ecNumber>
    </recommendedName>
</protein>
<dbReference type="GO" id="GO:0005634">
    <property type="term" value="C:nucleus"/>
    <property type="evidence" value="ECO:0007669"/>
    <property type="project" value="UniProtKB-SubCell"/>
</dbReference>
<evidence type="ECO:0000256" key="7">
    <source>
        <dbReference type="ARBA" id="ARBA00022723"/>
    </source>
</evidence>
<reference evidence="18" key="1">
    <citation type="submission" date="2021-02" db="EMBL/GenBank/DDBJ databases">
        <authorList>
            <person name="Syme A R."/>
            <person name="Syme A R."/>
            <person name="Moolhuijzen P."/>
        </authorList>
    </citation>
    <scope>NUCLEOTIDE SEQUENCE</scope>
    <source>
        <strain evidence="18">W1-1</strain>
    </source>
</reference>
<evidence type="ECO:0000256" key="1">
    <source>
        <dbReference type="ARBA" id="ARBA00000900"/>
    </source>
</evidence>
<dbReference type="Gene3D" id="1.10.10.10">
    <property type="entry name" value="Winged helix-like DNA-binding domain superfamily/Winged helix DNA-binding domain"/>
    <property type="match status" value="1"/>
</dbReference>
<evidence type="ECO:0000256" key="6">
    <source>
        <dbReference type="ARBA" id="ARBA00022679"/>
    </source>
</evidence>
<dbReference type="GO" id="GO:0000724">
    <property type="term" value="P:double-strand break repair via homologous recombination"/>
    <property type="evidence" value="ECO:0007669"/>
    <property type="project" value="TreeGrafter"/>
</dbReference>
<evidence type="ECO:0000256" key="13">
    <source>
        <dbReference type="ARBA" id="ARBA00023204"/>
    </source>
</evidence>
<dbReference type="GO" id="GO:0061630">
    <property type="term" value="F:ubiquitin protein ligase activity"/>
    <property type="evidence" value="ECO:0007669"/>
    <property type="project" value="UniProtKB-EC"/>
</dbReference>
<dbReference type="EMBL" id="HG992987">
    <property type="protein sequence ID" value="CAE7214159.1"/>
    <property type="molecule type" value="Genomic_DNA"/>
</dbReference>
<dbReference type="GO" id="GO:0030915">
    <property type="term" value="C:Smc5-Smc6 complex"/>
    <property type="evidence" value="ECO:0007669"/>
    <property type="project" value="UniProtKB-UniRule"/>
</dbReference>
<evidence type="ECO:0000313" key="18">
    <source>
        <dbReference type="EMBL" id="CAE7214159.1"/>
    </source>
</evidence>
<evidence type="ECO:0000256" key="14">
    <source>
        <dbReference type="ARBA" id="ARBA00023242"/>
    </source>
</evidence>
<dbReference type="InterPro" id="IPR013083">
    <property type="entry name" value="Znf_RING/FYVE/PHD"/>
</dbReference>
<dbReference type="EC" id="2.3.2.27" evidence="4 15"/>
<dbReference type="Proteomes" id="UP000472372">
    <property type="component" value="Chromosome 11"/>
</dbReference>
<dbReference type="InterPro" id="IPR014857">
    <property type="entry name" value="Nse1_RING_C4HC3-type"/>
</dbReference>
<feature type="region of interest" description="Disordered" evidence="16">
    <location>
        <begin position="317"/>
        <end position="342"/>
    </location>
</feature>
<evidence type="ECO:0000256" key="10">
    <source>
        <dbReference type="ARBA" id="ARBA00022786"/>
    </source>
</evidence>
<name>A0A6S6WEV6_9PLEO</name>
<dbReference type="CDD" id="cd16493">
    <property type="entry name" value="RING-CH-C4HC3_NSE1"/>
    <property type="match status" value="1"/>
</dbReference>
<keyword evidence="9 15" id="KW-0863">Zinc-finger</keyword>
<proteinExistence type="inferred from homology"/>
<evidence type="ECO:0000256" key="15">
    <source>
        <dbReference type="RuleBase" id="RU368018"/>
    </source>
</evidence>
<dbReference type="InterPro" id="IPR011513">
    <property type="entry name" value="Nse1"/>
</dbReference>
<evidence type="ECO:0000256" key="11">
    <source>
        <dbReference type="ARBA" id="ARBA00022833"/>
    </source>
</evidence>
<evidence type="ECO:0000256" key="12">
    <source>
        <dbReference type="ARBA" id="ARBA00023172"/>
    </source>
</evidence>
<keyword evidence="6 15" id="KW-0808">Transferase</keyword>
<dbReference type="Gene3D" id="3.30.40.10">
    <property type="entry name" value="Zinc/RING finger domain, C3HC4 (zinc finger)"/>
    <property type="match status" value="1"/>
</dbReference>
<evidence type="ECO:0000256" key="2">
    <source>
        <dbReference type="ARBA" id="ARBA00004123"/>
    </source>
</evidence>
<keyword evidence="7 15" id="KW-0479">Metal-binding</keyword>
<comment type="catalytic activity">
    <reaction evidence="1 15">
        <text>S-ubiquitinyl-[E2 ubiquitin-conjugating enzyme]-L-cysteine + [acceptor protein]-L-lysine = [E2 ubiquitin-conjugating enzyme]-L-cysteine + N(6)-ubiquitinyl-[acceptor protein]-L-lysine.</text>
        <dbReference type="EC" id="2.3.2.27"/>
    </reaction>
</comment>
<comment type="similarity">
    <text evidence="3 15">Belongs to the NSE1 family.</text>
</comment>
<evidence type="ECO:0000256" key="4">
    <source>
        <dbReference type="ARBA" id="ARBA00012483"/>
    </source>
</evidence>
<comment type="function">
    <text evidence="15">Acts in a DNA repair pathway for removal of UV-induced DNA damage that is distinct from classical nucleotide excision repair and in repair of ionizing radiation damage. Functions in homologous recombination repair of DNA double strand breaks and in recovery of stalled replication forks.</text>
</comment>
<dbReference type="Pfam" id="PF07574">
    <property type="entry name" value="SMC_Nse1"/>
    <property type="match status" value="1"/>
</dbReference>
<comment type="subcellular location">
    <subcellularLocation>
        <location evidence="2 15">Nucleus</location>
    </subcellularLocation>
</comment>
<organism evidence="18 19">
    <name type="scientific">Pyrenophora teres f. teres</name>
    <dbReference type="NCBI Taxonomy" id="97479"/>
    <lineage>
        <taxon>Eukaryota</taxon>
        <taxon>Fungi</taxon>
        <taxon>Dikarya</taxon>
        <taxon>Ascomycota</taxon>
        <taxon>Pezizomycotina</taxon>
        <taxon>Dothideomycetes</taxon>
        <taxon>Pleosporomycetidae</taxon>
        <taxon>Pleosporales</taxon>
        <taxon>Pleosporineae</taxon>
        <taxon>Pleosporaceae</taxon>
        <taxon>Pyrenophora</taxon>
    </lineage>
</organism>
<dbReference type="InterPro" id="IPR036388">
    <property type="entry name" value="WH-like_DNA-bd_sf"/>
</dbReference>
<accession>A0A6S6WEV6</accession>